<dbReference type="Gene3D" id="1.10.472.80">
    <property type="entry name" value="Ypt/Rab-GAP domain of gyp1p, domain 3"/>
    <property type="match status" value="1"/>
</dbReference>
<keyword evidence="5" id="KW-1185">Reference proteome</keyword>
<evidence type="ECO:0000313" key="5">
    <source>
        <dbReference type="Proteomes" id="UP000009131"/>
    </source>
</evidence>
<reference evidence="4 5" key="1">
    <citation type="journal article" date="2011" name="J. Gen. Appl. Microbiol.">
        <title>Draft genome sequencing of the enigmatic basidiomycete Mixia osmundae.</title>
        <authorList>
            <person name="Nishida H."/>
            <person name="Nagatsuka Y."/>
            <person name="Sugiyama J."/>
        </authorList>
    </citation>
    <scope>NUCLEOTIDE SEQUENCE [LARGE SCALE GENOMIC DNA]</scope>
    <source>
        <strain evidence="5">CBS 9802 / IAM 14324 / JCM 22182 / KY 12970</strain>
    </source>
</reference>
<proteinExistence type="predicted"/>
<gene>
    <name evidence="4" type="primary">Mo05172</name>
    <name evidence="4" type="ORF">E5Q_05172</name>
</gene>
<dbReference type="SMART" id="SM00164">
    <property type="entry name" value="TBC"/>
    <property type="match status" value="1"/>
</dbReference>
<dbReference type="InterPro" id="IPR000195">
    <property type="entry name" value="Rab-GAP-TBC_dom"/>
</dbReference>
<feature type="region of interest" description="Disordered" evidence="2">
    <location>
        <begin position="646"/>
        <end position="688"/>
    </location>
</feature>
<sequence length="688" mass="76447">MAEPEEAVPSWLIRPLEDDTLRAFDELFPTAAPSPRTLEQLKQFALLPSTSTSTQPCPATALRSIYWRCCLGTLSLPLASPDSTRAPLWALSLERTRSEWDELADRFLSGPDGKGVGDYLSTAKQARDGTLRTSPISAERLHLDLTRNNPLALDSSSPWKAWFVDMELRRMIRQDVDRTFPELAFFRDALVQDTMTDLLFVWAKLNEGIGYRQGMHEILALLYAIVDRDSLPCKSERVRAMFVLDRARVEHDTWSLFQILMRSIASFYDHTTLVPLVTHTNPGLGLTSLKDATRHVQPIVERCQRIHDRSLRAIDEQLWTHQNQLGIEPQIWGIRWLRLLLSRELPLQSVLRLWDGLFAEDPSLQLLDFVCLALLERIRDQLLAADYSSYLQALLRYPIPSDSELEVPLLLQQAILLRDNSNPTGGLTVREQNGRAGLTPHSMQVPPRRLVTSTPRPIGDAPARANELTSMSDLAKTVWSRAEAAGINKAVLSAFTEIRRNVDAYQNALATSQAAGMMQPTASVNGIRDYAAELAAHRAGNANMANALDLCTSVIERIAAPVTPNLDDPTRTSTLSSDSATSLFMTVTIMRHIRDVLKGTSSGFDASVLGPLEAVKNSLDQVQPSSMRRASPSLLLSTRDDHFATGLPRVPFSANLPDRLPPHTASPKRQSQASQTEKSTHSDPLGAI</sequence>
<dbReference type="InterPro" id="IPR035969">
    <property type="entry name" value="Rab-GAP_TBC_sf"/>
</dbReference>
<dbReference type="Gene3D" id="1.10.8.270">
    <property type="entry name" value="putative rabgap domain of human tbc1 domain family member 14 like domains"/>
    <property type="match status" value="1"/>
</dbReference>
<dbReference type="FunFam" id="1.10.8.270:FF:000031">
    <property type="entry name" value="TBC1 domain family member 5"/>
    <property type="match status" value="1"/>
</dbReference>
<evidence type="ECO:0000313" key="4">
    <source>
        <dbReference type="EMBL" id="GAA98486.1"/>
    </source>
</evidence>
<dbReference type="PANTHER" id="PTHR22957">
    <property type="entry name" value="TBC1 DOMAIN FAMILY MEMBER GTPASE-ACTIVATING PROTEIN"/>
    <property type="match status" value="1"/>
</dbReference>
<dbReference type="RefSeq" id="XP_014567694.1">
    <property type="nucleotide sequence ID" value="XM_014712208.1"/>
</dbReference>
<dbReference type="HOGENOM" id="CLU_017119_0_0_1"/>
<dbReference type="FunFam" id="1.10.472.80:FF:000038">
    <property type="entry name" value="TBC1 domain family member 5"/>
    <property type="match status" value="1"/>
</dbReference>
<keyword evidence="1" id="KW-0343">GTPase activation</keyword>
<dbReference type="STRING" id="764103.G7E6M6"/>
<evidence type="ECO:0000256" key="2">
    <source>
        <dbReference type="SAM" id="MobiDB-lite"/>
    </source>
</evidence>
<reference evidence="4 5" key="2">
    <citation type="journal article" date="2012" name="Open Biol.">
        <title>Characteristics of nucleosomes and linker DNA regions on the genome of the basidiomycete Mixia osmundae revealed by mono- and dinucleosome mapping.</title>
        <authorList>
            <person name="Nishida H."/>
            <person name="Kondo S."/>
            <person name="Matsumoto T."/>
            <person name="Suzuki Y."/>
            <person name="Yoshikawa H."/>
            <person name="Taylor T.D."/>
            <person name="Sugiyama J."/>
        </authorList>
    </citation>
    <scope>NUCLEOTIDE SEQUENCE [LARGE SCALE GENOMIC DNA]</scope>
    <source>
        <strain evidence="5">CBS 9802 / IAM 14324 / JCM 22182 / KY 12970</strain>
    </source>
</reference>
<dbReference type="GO" id="GO:0005096">
    <property type="term" value="F:GTPase activator activity"/>
    <property type="evidence" value="ECO:0007669"/>
    <property type="project" value="UniProtKB-KW"/>
</dbReference>
<dbReference type="Pfam" id="PF00566">
    <property type="entry name" value="RabGAP-TBC"/>
    <property type="match status" value="2"/>
</dbReference>
<accession>G7E6M6</accession>
<feature type="domain" description="Rab-GAP TBC" evidence="3">
    <location>
        <begin position="79"/>
        <end position="361"/>
    </location>
</feature>
<dbReference type="OrthoDB" id="27140at2759"/>
<feature type="region of interest" description="Disordered" evidence="2">
    <location>
        <begin position="431"/>
        <end position="462"/>
    </location>
</feature>
<dbReference type="eggNOG" id="KOG1091">
    <property type="taxonomic scope" value="Eukaryota"/>
</dbReference>
<dbReference type="AlphaFoldDB" id="G7E6M6"/>
<protein>
    <recommendedName>
        <fullName evidence="3">Rab-GAP TBC domain-containing protein</fullName>
    </recommendedName>
</protein>
<dbReference type="InParanoid" id="G7E6M6"/>
<feature type="compositionally biased region" description="Polar residues" evidence="2">
    <location>
        <begin position="667"/>
        <end position="677"/>
    </location>
</feature>
<comment type="caution">
    <text evidence="4">The sequence shown here is derived from an EMBL/GenBank/DDBJ whole genome shotgun (WGS) entry which is preliminary data.</text>
</comment>
<dbReference type="SUPFAM" id="SSF47923">
    <property type="entry name" value="Ypt/Rab-GAP domain of gyp1p"/>
    <property type="match status" value="2"/>
</dbReference>
<dbReference type="OMA" id="ELAQWIC"/>
<organism evidence="4 5">
    <name type="scientific">Mixia osmundae (strain CBS 9802 / IAM 14324 / JCM 22182 / KY 12970)</name>
    <dbReference type="NCBI Taxonomy" id="764103"/>
    <lineage>
        <taxon>Eukaryota</taxon>
        <taxon>Fungi</taxon>
        <taxon>Dikarya</taxon>
        <taxon>Basidiomycota</taxon>
        <taxon>Pucciniomycotina</taxon>
        <taxon>Mixiomycetes</taxon>
        <taxon>Mixiales</taxon>
        <taxon>Mixiaceae</taxon>
        <taxon>Mixia</taxon>
    </lineage>
</organism>
<dbReference type="Proteomes" id="UP000009131">
    <property type="component" value="Unassembled WGS sequence"/>
</dbReference>
<evidence type="ECO:0000259" key="3">
    <source>
        <dbReference type="PROSITE" id="PS50086"/>
    </source>
</evidence>
<evidence type="ECO:0000256" key="1">
    <source>
        <dbReference type="ARBA" id="ARBA00022468"/>
    </source>
</evidence>
<name>G7E6M6_MIXOS</name>
<dbReference type="PROSITE" id="PS50086">
    <property type="entry name" value="TBC_RABGAP"/>
    <property type="match status" value="1"/>
</dbReference>
<dbReference type="EMBL" id="BABT02000153">
    <property type="protein sequence ID" value="GAA98486.1"/>
    <property type="molecule type" value="Genomic_DNA"/>
</dbReference>
<dbReference type="PANTHER" id="PTHR22957:SF337">
    <property type="entry name" value="TBC1 DOMAIN FAMILY MEMBER 5"/>
    <property type="match status" value="1"/>
</dbReference>